<dbReference type="SUPFAM" id="SSF52540">
    <property type="entry name" value="P-loop containing nucleoside triphosphate hydrolases"/>
    <property type="match status" value="1"/>
</dbReference>
<dbReference type="InterPro" id="IPR027417">
    <property type="entry name" value="P-loop_NTPase"/>
</dbReference>
<dbReference type="EMBL" id="CP007034">
    <property type="protein sequence ID" value="AHF13983.1"/>
    <property type="molecule type" value="Genomic_DNA"/>
</dbReference>
<keyword evidence="2" id="KW-1185">Reference proteome</keyword>
<dbReference type="NCBIfam" id="NF047389">
    <property type="entry name" value="ATPase_Sll1717"/>
    <property type="match status" value="1"/>
</dbReference>
<sequence length="493" mass="57597">MAELYSHLGFIRNPFSTYSAEEECEFLDDIYIKPKFFHTLQSDIANGHSRFILGARGVGKTALISQLKTNLEKDNIFSIIIDNFDGIPKDNNNTEFIRLIIEYLVKYYCIELGNCPKRIRSLNRVQKEKLSFFISEFFVTISSLEYTRLNNRTNIYHKTNCIKQIYNRFFNKPINYSISGCMEIASDFIRSHLGLPKVDKEIYYKNYLPECEIKQSKQREIPLNYRAYKSILSDFAEIIQKSGYKNVVIFFDKIDEFPQLNNNISLVANFLESLFKDTTILMDCHYSIVFSIWDAIKPELTNKGVRFDKIKPIDITWSNEEIKRIVEKRISYFSRGRIVLDSLIRNQNKIDDLINLSNHSPRYVFRLFSYIYDCQSDKDDMAQAFESCIIDKGVLLFCQNFDYYAIYPRSMGKVDVITNINRLLKIGKTIIKTNDYVSTYKVSTPTAISYIRIALNYNLIKELPETDKGAKQYTINDPVISHLIEAGITELRK</sequence>
<organism evidence="1 2">
    <name type="scientific">Barnesiella viscericola DSM 18177</name>
    <dbReference type="NCBI Taxonomy" id="880074"/>
    <lineage>
        <taxon>Bacteria</taxon>
        <taxon>Pseudomonadati</taxon>
        <taxon>Bacteroidota</taxon>
        <taxon>Bacteroidia</taxon>
        <taxon>Bacteroidales</taxon>
        <taxon>Barnesiellaceae</taxon>
        <taxon>Barnesiella</taxon>
    </lineage>
</organism>
<name>W0EWN6_9BACT</name>
<evidence type="ECO:0000313" key="2">
    <source>
        <dbReference type="Proteomes" id="UP000018901"/>
    </source>
</evidence>
<dbReference type="GeneID" id="90530110"/>
<reference evidence="1 2" key="1">
    <citation type="submission" date="2013-12" db="EMBL/GenBank/DDBJ databases">
        <authorList>
            <consortium name="DOE Joint Genome Institute"/>
            <person name="Eisen J."/>
            <person name="Huntemann M."/>
            <person name="Han J."/>
            <person name="Chen A."/>
            <person name="Kyrpides N."/>
            <person name="Mavromatis K."/>
            <person name="Markowitz V."/>
            <person name="Palaniappan K."/>
            <person name="Ivanova N."/>
            <person name="Schaumberg A."/>
            <person name="Pati A."/>
            <person name="Liolios K."/>
            <person name="Nordberg H.P."/>
            <person name="Cantor M.N."/>
            <person name="Hua S.X."/>
            <person name="Woyke T."/>
        </authorList>
    </citation>
    <scope>NUCLEOTIDE SEQUENCE [LARGE SCALE GENOMIC DNA]</scope>
    <source>
        <strain evidence="2">DSM 18177</strain>
    </source>
</reference>
<dbReference type="Gene3D" id="3.40.50.300">
    <property type="entry name" value="P-loop containing nucleotide triphosphate hydrolases"/>
    <property type="match status" value="1"/>
</dbReference>
<dbReference type="InterPro" id="IPR059206">
    <property type="entry name" value="Sll1717-like"/>
</dbReference>
<dbReference type="KEGG" id="bvs:BARVI_12050"/>
<dbReference type="RefSeq" id="WP_025279422.1">
    <property type="nucleotide sequence ID" value="NZ_CP007034.1"/>
</dbReference>
<protein>
    <submittedName>
        <fullName evidence="1">Uncharacterized protein</fullName>
    </submittedName>
</protein>
<dbReference type="eggNOG" id="COG1373">
    <property type="taxonomic scope" value="Bacteria"/>
</dbReference>
<proteinExistence type="predicted"/>
<evidence type="ECO:0000313" key="1">
    <source>
        <dbReference type="EMBL" id="AHF13983.1"/>
    </source>
</evidence>
<gene>
    <name evidence="1" type="ORF">BARVI_12050</name>
</gene>
<dbReference type="AlphaFoldDB" id="W0EWN6"/>
<dbReference type="OrthoDB" id="9179987at2"/>
<dbReference type="HOGENOM" id="CLU_545900_0_0_10"/>
<dbReference type="Proteomes" id="UP000018901">
    <property type="component" value="Chromosome"/>
</dbReference>
<accession>W0EWN6</accession>